<dbReference type="Pfam" id="PF14347">
    <property type="entry name" value="DUF4399"/>
    <property type="match status" value="1"/>
</dbReference>
<dbReference type="InterPro" id="IPR025512">
    <property type="entry name" value="DUF4399"/>
</dbReference>
<name>A0A0L1JTE7_9RHOB</name>
<proteinExistence type="predicted"/>
<feature type="chain" id="PRO_5005554262" evidence="1">
    <location>
        <begin position="20"/>
        <end position="146"/>
    </location>
</feature>
<dbReference type="STRING" id="1317121.ATO11_04685"/>
<feature type="signal peptide" evidence="1">
    <location>
        <begin position="1"/>
        <end position="19"/>
    </location>
</feature>
<evidence type="ECO:0000259" key="2">
    <source>
        <dbReference type="Pfam" id="PF14347"/>
    </source>
</evidence>
<dbReference type="PATRIC" id="fig|1317121.7.peg.1311"/>
<evidence type="ECO:0000313" key="4">
    <source>
        <dbReference type="Proteomes" id="UP000036938"/>
    </source>
</evidence>
<gene>
    <name evidence="3" type="ORF">ATO11_04685</name>
</gene>
<dbReference type="EMBL" id="AQQZ01000002">
    <property type="protein sequence ID" value="KNG94693.1"/>
    <property type="molecule type" value="Genomic_DNA"/>
</dbReference>
<comment type="caution">
    <text evidence="3">The sequence shown here is derived from an EMBL/GenBank/DDBJ whole genome shotgun (WGS) entry which is preliminary data.</text>
</comment>
<dbReference type="OrthoDB" id="531568at2"/>
<dbReference type="RefSeq" id="WP_050529675.1">
    <property type="nucleotide sequence ID" value="NZ_AQQZ01000002.1"/>
</dbReference>
<evidence type="ECO:0000313" key="3">
    <source>
        <dbReference type="EMBL" id="KNG94693.1"/>
    </source>
</evidence>
<dbReference type="AlphaFoldDB" id="A0A0L1JTE7"/>
<protein>
    <submittedName>
        <fullName evidence="3">Rod shape-determining protein RodA</fullName>
    </submittedName>
</protein>
<organism evidence="3 4">
    <name type="scientific">Pseudaestuariivita atlantica</name>
    <dbReference type="NCBI Taxonomy" id="1317121"/>
    <lineage>
        <taxon>Bacteria</taxon>
        <taxon>Pseudomonadati</taxon>
        <taxon>Pseudomonadota</taxon>
        <taxon>Alphaproteobacteria</taxon>
        <taxon>Rhodobacterales</taxon>
        <taxon>Paracoccaceae</taxon>
        <taxon>Pseudaestuariivita</taxon>
    </lineage>
</organism>
<sequence>MKTFATAAAFALLGSAAFAGETPSNPDAKVYFINITDGATVQSPVFLQFGLSGMGVAPAGTEKEMTGHHHLLVDRAPFGEGADDAEMDADGLYSDDNHRHFGKGQTETSVELAPGTHTLQLVLGDLYHAPHDTAIKSDVITITVTE</sequence>
<evidence type="ECO:0000256" key="1">
    <source>
        <dbReference type="SAM" id="SignalP"/>
    </source>
</evidence>
<dbReference type="Proteomes" id="UP000036938">
    <property type="component" value="Unassembled WGS sequence"/>
</dbReference>
<keyword evidence="4" id="KW-1185">Reference proteome</keyword>
<accession>A0A0L1JTE7</accession>
<feature type="domain" description="DUF4399" evidence="2">
    <location>
        <begin position="48"/>
        <end position="145"/>
    </location>
</feature>
<keyword evidence="1" id="KW-0732">Signal</keyword>
<reference evidence="3 4" key="1">
    <citation type="journal article" date="2015" name="Int. J. Syst. Evol. Microbiol.">
        <title>Aestuariivita atlantica sp. nov., isolated from deep sea sediment of the Atlantic Ocean.</title>
        <authorList>
            <person name="Li G."/>
            <person name="Lai Q."/>
            <person name="Du Y."/>
            <person name="Liu X."/>
            <person name="Sun F."/>
            <person name="Shao Z."/>
        </authorList>
    </citation>
    <scope>NUCLEOTIDE SEQUENCE [LARGE SCALE GENOMIC DNA]</scope>
    <source>
        <strain evidence="3 4">22II-S11-z3</strain>
    </source>
</reference>